<proteinExistence type="inferred from homology"/>
<dbReference type="EC" id="3.1.21.-" evidence="6"/>
<dbReference type="RefSeq" id="WP_268187587.1">
    <property type="nucleotide sequence ID" value="NZ_CP113361.1"/>
</dbReference>
<keyword evidence="7" id="KW-1185">Reference proteome</keyword>
<name>A0A9X9S582_METOG</name>
<comment type="similarity">
    <text evidence="1">Belongs to the type-I restriction system S methylase family.</text>
</comment>
<keyword evidence="4" id="KW-0175">Coiled coil</keyword>
<dbReference type="CDD" id="cd17246">
    <property type="entry name" value="RMtype1_S_SonII-TRD2-CR2_like"/>
    <property type="match status" value="1"/>
</dbReference>
<reference evidence="6" key="1">
    <citation type="submission" date="2022-11" db="EMBL/GenBank/DDBJ databases">
        <title>Complete genome sequence of Methanogenium organophilum DSM 3596.</title>
        <authorList>
            <person name="Chen S.-C."/>
            <person name="Lai S.-J."/>
            <person name="You Y.-T."/>
        </authorList>
    </citation>
    <scope>NUCLEOTIDE SEQUENCE</scope>
    <source>
        <strain evidence="6">DSM 3596</strain>
    </source>
</reference>
<dbReference type="InterPro" id="IPR044946">
    <property type="entry name" value="Restrct_endonuc_typeI_TRD_sf"/>
</dbReference>
<dbReference type="PANTHER" id="PTHR30408:SF12">
    <property type="entry name" value="TYPE I RESTRICTION ENZYME MJAVIII SPECIFICITY SUBUNIT"/>
    <property type="match status" value="1"/>
</dbReference>
<keyword evidence="3" id="KW-0238">DNA-binding</keyword>
<evidence type="ECO:0000256" key="2">
    <source>
        <dbReference type="ARBA" id="ARBA00022747"/>
    </source>
</evidence>
<dbReference type="SUPFAM" id="SSF116734">
    <property type="entry name" value="DNA methylase specificity domain"/>
    <property type="match status" value="2"/>
</dbReference>
<accession>A0A9X9S582</accession>
<dbReference type="REBASE" id="679370">
    <property type="entry name" value="S.Mor3596ORF5400P"/>
</dbReference>
<evidence type="ECO:0000313" key="6">
    <source>
        <dbReference type="EMBL" id="WAI02309.1"/>
    </source>
</evidence>
<dbReference type="KEGG" id="mou:OU421_05405"/>
<sequence>MVNTHLVPDKWNVSRIIDIVENIIDYRGRTPLKLGMEWGKGDIPALSARNVKMGRIDFEEETYYGSEDLYNRWMSNNCTKKDDIVITTEAPLGNVALIPDDSKYILSQRTILLQINPTIVFNRFLYHYFVSKQFQNILAKHSTGSTAKGIQRKKFETLEIIYPPLPEQTAIAAALSDADTLITSLDRLITKKRNIKQATMQKLLTGKKRLPGISSEWEIQELRTIVKEFIVPMRDKPKVFRGDIPWCRIEDFNGKYLDGSKSGQHVDKEIINGMNLKIHPFGTLLVSCSADLGRCAIIRKPLVTNQTFIGLVVDESKLLNEFLYYYMTFNADELNNISSGTTISYLSRELFESFKVYIPINKEEQTAIATVLSDMDTEIAELEEKRDKARMIKEGMMQELLTGRIRLV</sequence>
<dbReference type="GO" id="GO:0004519">
    <property type="term" value="F:endonuclease activity"/>
    <property type="evidence" value="ECO:0007669"/>
    <property type="project" value="UniProtKB-KW"/>
</dbReference>
<dbReference type="GO" id="GO:0016787">
    <property type="term" value="F:hydrolase activity"/>
    <property type="evidence" value="ECO:0007669"/>
    <property type="project" value="UniProtKB-KW"/>
</dbReference>
<dbReference type="EMBL" id="CP113361">
    <property type="protein sequence ID" value="WAI02309.1"/>
    <property type="molecule type" value="Genomic_DNA"/>
</dbReference>
<dbReference type="AlphaFoldDB" id="A0A9X9S582"/>
<keyword evidence="2" id="KW-0680">Restriction system</keyword>
<evidence type="ECO:0000256" key="4">
    <source>
        <dbReference type="SAM" id="Coils"/>
    </source>
</evidence>
<evidence type="ECO:0000259" key="5">
    <source>
        <dbReference type="Pfam" id="PF01420"/>
    </source>
</evidence>
<dbReference type="GeneID" id="76834517"/>
<organism evidence="6 7">
    <name type="scientific">Methanogenium organophilum</name>
    <dbReference type="NCBI Taxonomy" id="2199"/>
    <lineage>
        <taxon>Archaea</taxon>
        <taxon>Methanobacteriati</taxon>
        <taxon>Methanobacteriota</taxon>
        <taxon>Stenosarchaea group</taxon>
        <taxon>Methanomicrobia</taxon>
        <taxon>Methanomicrobiales</taxon>
        <taxon>Methanomicrobiaceae</taxon>
        <taxon>Methanogenium</taxon>
    </lineage>
</organism>
<feature type="domain" description="Type I restriction modification DNA specificity" evidence="5">
    <location>
        <begin position="8"/>
        <end position="184"/>
    </location>
</feature>
<keyword evidence="6" id="KW-0255">Endonuclease</keyword>
<feature type="coiled-coil region" evidence="4">
    <location>
        <begin position="372"/>
        <end position="399"/>
    </location>
</feature>
<evidence type="ECO:0000256" key="1">
    <source>
        <dbReference type="ARBA" id="ARBA00010923"/>
    </source>
</evidence>
<dbReference type="InterPro" id="IPR000055">
    <property type="entry name" value="Restrct_endonuc_typeI_TRD"/>
</dbReference>
<dbReference type="Proteomes" id="UP001163096">
    <property type="component" value="Chromosome"/>
</dbReference>
<dbReference type="InterPro" id="IPR052021">
    <property type="entry name" value="Type-I_RS_S_subunit"/>
</dbReference>
<evidence type="ECO:0000256" key="3">
    <source>
        <dbReference type="ARBA" id="ARBA00023125"/>
    </source>
</evidence>
<dbReference type="Pfam" id="PF01420">
    <property type="entry name" value="Methylase_S"/>
    <property type="match status" value="2"/>
</dbReference>
<dbReference type="CDD" id="cd17284">
    <property type="entry name" value="RMtype1_S_Cbo7060ORF11580P_TRD2-CR2_like"/>
    <property type="match status" value="1"/>
</dbReference>
<dbReference type="PANTHER" id="PTHR30408">
    <property type="entry name" value="TYPE-1 RESTRICTION ENZYME ECOKI SPECIFICITY PROTEIN"/>
    <property type="match status" value="1"/>
</dbReference>
<dbReference type="GO" id="GO:0003677">
    <property type="term" value="F:DNA binding"/>
    <property type="evidence" value="ECO:0007669"/>
    <property type="project" value="UniProtKB-KW"/>
</dbReference>
<gene>
    <name evidence="6" type="ORF">OU421_05405</name>
</gene>
<dbReference type="GO" id="GO:0009307">
    <property type="term" value="P:DNA restriction-modification system"/>
    <property type="evidence" value="ECO:0007669"/>
    <property type="project" value="UniProtKB-KW"/>
</dbReference>
<keyword evidence="6" id="KW-0540">Nuclease</keyword>
<dbReference type="Gene3D" id="1.10.287.1120">
    <property type="entry name" value="Bipartite methylase S protein"/>
    <property type="match status" value="1"/>
</dbReference>
<protein>
    <submittedName>
        <fullName evidence="6">Restriction endonuclease subunit S</fullName>
        <ecNumber evidence="6">3.1.21.-</ecNumber>
    </submittedName>
</protein>
<dbReference type="Gene3D" id="3.90.220.20">
    <property type="entry name" value="DNA methylase specificity domains"/>
    <property type="match status" value="2"/>
</dbReference>
<feature type="domain" description="Type I restriction modification DNA specificity" evidence="5">
    <location>
        <begin position="237"/>
        <end position="386"/>
    </location>
</feature>
<evidence type="ECO:0000313" key="7">
    <source>
        <dbReference type="Proteomes" id="UP001163096"/>
    </source>
</evidence>
<keyword evidence="6" id="KW-0378">Hydrolase</keyword>